<evidence type="ECO:0000256" key="1">
    <source>
        <dbReference type="SAM" id="Coils"/>
    </source>
</evidence>
<gene>
    <name evidence="3" type="ORF">GCM10010916_31330</name>
</gene>
<dbReference type="EMBL" id="BMGR01000010">
    <property type="protein sequence ID" value="GGG12196.1"/>
    <property type="molecule type" value="Genomic_DNA"/>
</dbReference>
<evidence type="ECO:0000313" key="4">
    <source>
        <dbReference type="Proteomes" id="UP000644756"/>
    </source>
</evidence>
<keyword evidence="4" id="KW-1185">Reference proteome</keyword>
<accession>A0A917D635</accession>
<dbReference type="InterPro" id="IPR046865">
    <property type="entry name" value="FapA_b_solenoid"/>
</dbReference>
<dbReference type="InterPro" id="IPR046866">
    <property type="entry name" value="FapA_N"/>
</dbReference>
<dbReference type="AlphaFoldDB" id="A0A917D635"/>
<dbReference type="PANTHER" id="PTHR38032:SF1">
    <property type="entry name" value="RNA-BINDING PROTEIN KHPB N-TERMINAL DOMAIN-CONTAINING PROTEIN"/>
    <property type="match status" value="1"/>
</dbReference>
<reference evidence="3" key="2">
    <citation type="submission" date="2020-09" db="EMBL/GenBank/DDBJ databases">
        <authorList>
            <person name="Sun Q."/>
            <person name="Zhou Y."/>
        </authorList>
    </citation>
    <scope>NUCLEOTIDE SEQUENCE</scope>
    <source>
        <strain evidence="3">CGMCC 1.12987</strain>
    </source>
</reference>
<protein>
    <recommendedName>
        <fullName evidence="2">Flagellar Assembly Protein A N-terminal region domain-containing protein</fullName>
    </recommendedName>
</protein>
<dbReference type="Pfam" id="PF03961">
    <property type="entry name" value="FapA"/>
    <property type="match status" value="1"/>
</dbReference>
<reference evidence="3" key="1">
    <citation type="journal article" date="2014" name="Int. J. Syst. Evol. Microbiol.">
        <title>Complete genome sequence of Corynebacterium casei LMG S-19264T (=DSM 44701T), isolated from a smear-ripened cheese.</title>
        <authorList>
            <consortium name="US DOE Joint Genome Institute (JGI-PGF)"/>
            <person name="Walter F."/>
            <person name="Albersmeier A."/>
            <person name="Kalinowski J."/>
            <person name="Ruckert C."/>
        </authorList>
    </citation>
    <scope>NUCLEOTIDE SEQUENCE</scope>
    <source>
        <strain evidence="3">CGMCC 1.12987</strain>
    </source>
</reference>
<feature type="domain" description="Flagellar Assembly Protein A N-terminal region" evidence="2">
    <location>
        <begin position="13"/>
        <end position="183"/>
    </location>
</feature>
<dbReference type="RefSeq" id="WP_188532014.1">
    <property type="nucleotide sequence ID" value="NZ_BMGR01000010.1"/>
</dbReference>
<name>A0A917D635_9BACL</name>
<keyword evidence="1" id="KW-0175">Coiled coil</keyword>
<sequence>MKEERALEAYIGIDISQDKLNASLFFLRAEDSFTTTTAELEQWIASNGIVFGIDIAVLDQIAKNPKPFFYNKTVIAKGQSPQDGSNGSIKYIYDMDDHQLKPAELEDGKVDLKEVIQLRNVRRGQLIAEKIPAEAARHGNAVTGEVLFGKDGKEARFKVGKNVVVGPDETSLYAAIDGMITKTDRDKINVFPVYEVNGDVDYNTGNIDFVGTVVVRGNVLTGFRIKASGDIRIIGGVEGAELESEGSIEITGGILAGHKGHILAGKNIKSSFIQEGNVFAAEDIIVSQSIMHSNVRAGHNVLCAGAKGLLVGGTVQAGEKVSARTIGNTMSTATTIEVGVKPELRAQLNELRSHLKTLTENLDKTEKALVLLDQLAAAGQLSSDKLAMRIKLTATKRQAADEQTSVKEQIFAIERTLDDTDRARVDAVNTVYGGTKIVIGRYTRFVKETVQRVSFRYSEGDIVMTPYY</sequence>
<dbReference type="InterPro" id="IPR005646">
    <property type="entry name" value="FapA"/>
</dbReference>
<dbReference type="Pfam" id="PF20250">
    <property type="entry name" value="FapA_N"/>
    <property type="match status" value="1"/>
</dbReference>
<evidence type="ECO:0000313" key="3">
    <source>
        <dbReference type="EMBL" id="GGG12196.1"/>
    </source>
</evidence>
<dbReference type="Proteomes" id="UP000644756">
    <property type="component" value="Unassembled WGS sequence"/>
</dbReference>
<evidence type="ECO:0000259" key="2">
    <source>
        <dbReference type="Pfam" id="PF20250"/>
    </source>
</evidence>
<feature type="coiled-coil region" evidence="1">
    <location>
        <begin position="341"/>
        <end position="375"/>
    </location>
</feature>
<comment type="caution">
    <text evidence="3">The sequence shown here is derived from an EMBL/GenBank/DDBJ whole genome shotgun (WGS) entry which is preliminary data.</text>
</comment>
<proteinExistence type="predicted"/>
<dbReference type="PANTHER" id="PTHR38032">
    <property type="entry name" value="POLYMERASE-RELATED"/>
    <property type="match status" value="1"/>
</dbReference>
<organism evidence="3 4">
    <name type="scientific">Paenibacillus abyssi</name>
    <dbReference type="NCBI Taxonomy" id="1340531"/>
    <lineage>
        <taxon>Bacteria</taxon>
        <taxon>Bacillati</taxon>
        <taxon>Bacillota</taxon>
        <taxon>Bacilli</taxon>
        <taxon>Bacillales</taxon>
        <taxon>Paenibacillaceae</taxon>
        <taxon>Paenibacillus</taxon>
    </lineage>
</organism>